<dbReference type="Proteomes" id="UP000233551">
    <property type="component" value="Unassembled WGS sequence"/>
</dbReference>
<dbReference type="EMBL" id="PGOL01000558">
    <property type="protein sequence ID" value="PKI68411.1"/>
    <property type="molecule type" value="Genomic_DNA"/>
</dbReference>
<organism evidence="1 2">
    <name type="scientific">Punica granatum</name>
    <name type="common">Pomegranate</name>
    <dbReference type="NCBI Taxonomy" id="22663"/>
    <lineage>
        <taxon>Eukaryota</taxon>
        <taxon>Viridiplantae</taxon>
        <taxon>Streptophyta</taxon>
        <taxon>Embryophyta</taxon>
        <taxon>Tracheophyta</taxon>
        <taxon>Spermatophyta</taxon>
        <taxon>Magnoliopsida</taxon>
        <taxon>eudicotyledons</taxon>
        <taxon>Gunneridae</taxon>
        <taxon>Pentapetalae</taxon>
        <taxon>rosids</taxon>
        <taxon>malvids</taxon>
        <taxon>Myrtales</taxon>
        <taxon>Lythraceae</taxon>
        <taxon>Punica</taxon>
    </lineage>
</organism>
<sequence>MAIGLITSPPISGIVFFSLVLVLSFHSTLTMDHSEAAVQLHDDESTSMSLPQQPPPASGNCLYPCLPPPPTTVNCPPPPSPPVPLQPPGEPPIPYYYFPPPWYLQVAPPPPDPILPYFPWYYRHPLRDQDNPSSAPIQKRSSITLLWIIFLVVLALV</sequence>
<protein>
    <submittedName>
        <fullName evidence="1">Uncharacterized protein</fullName>
    </submittedName>
</protein>
<evidence type="ECO:0000313" key="2">
    <source>
        <dbReference type="Proteomes" id="UP000233551"/>
    </source>
</evidence>
<dbReference type="GeneID" id="116203253"/>
<accession>A0A2I0KIV7</accession>
<keyword evidence="2" id="KW-1185">Reference proteome</keyword>
<reference evidence="1 2" key="1">
    <citation type="submission" date="2017-11" db="EMBL/GenBank/DDBJ databases">
        <title>De-novo sequencing of pomegranate (Punica granatum L.) genome.</title>
        <authorList>
            <person name="Akparov Z."/>
            <person name="Amiraslanov A."/>
            <person name="Hajiyeva S."/>
            <person name="Abbasov M."/>
            <person name="Kaur K."/>
            <person name="Hamwieh A."/>
            <person name="Solovyev V."/>
            <person name="Salamov A."/>
            <person name="Braich B."/>
            <person name="Kosarev P."/>
            <person name="Mahmoud A."/>
            <person name="Hajiyev E."/>
            <person name="Babayeva S."/>
            <person name="Izzatullayeva V."/>
            <person name="Mammadov A."/>
            <person name="Mammadov A."/>
            <person name="Sharifova S."/>
            <person name="Ojaghi J."/>
            <person name="Eynullazada K."/>
            <person name="Bayramov B."/>
            <person name="Abdulazimova A."/>
            <person name="Shahmuradov I."/>
        </authorList>
    </citation>
    <scope>NUCLEOTIDE SEQUENCE [LARGE SCALE GENOMIC DNA]</scope>
    <source>
        <strain evidence="2">cv. AG2017</strain>
        <tissue evidence="1">Leaf</tissue>
    </source>
</reference>
<proteinExistence type="predicted"/>
<dbReference type="PANTHER" id="PTHR37702:SF1">
    <property type="entry name" value="HYDROXYPROLINE-RICH GLYCOPROTEIN FAMILY PROTEIN"/>
    <property type="match status" value="1"/>
</dbReference>
<dbReference type="AlphaFoldDB" id="A0A2I0KIV7"/>
<name>A0A2I0KIV7_PUNGR</name>
<gene>
    <name evidence="1" type="ORF">CRG98_011208</name>
</gene>
<dbReference type="PANTHER" id="PTHR37702">
    <property type="entry name" value="PROLINE-RICH FAMILY PROTEIN"/>
    <property type="match status" value="1"/>
</dbReference>
<comment type="caution">
    <text evidence="1">The sequence shown here is derived from an EMBL/GenBank/DDBJ whole genome shotgun (WGS) entry which is preliminary data.</text>
</comment>
<evidence type="ECO:0000313" key="1">
    <source>
        <dbReference type="EMBL" id="PKI68411.1"/>
    </source>
</evidence>